<name>A0A9N9HBX9_9GLOM</name>
<evidence type="ECO:0000313" key="2">
    <source>
        <dbReference type="EMBL" id="CAG8663938.1"/>
    </source>
</evidence>
<proteinExistence type="predicted"/>
<reference evidence="2" key="1">
    <citation type="submission" date="2021-06" db="EMBL/GenBank/DDBJ databases">
        <authorList>
            <person name="Kallberg Y."/>
            <person name="Tangrot J."/>
            <person name="Rosling A."/>
        </authorList>
    </citation>
    <scope>NUCLEOTIDE SEQUENCE</scope>
    <source>
        <strain evidence="2">AZ414A</strain>
    </source>
</reference>
<dbReference type="OrthoDB" id="10459010at2759"/>
<feature type="region of interest" description="Disordered" evidence="1">
    <location>
        <begin position="1"/>
        <end position="40"/>
    </location>
</feature>
<protein>
    <submittedName>
        <fullName evidence="2">3618_t:CDS:1</fullName>
    </submittedName>
</protein>
<dbReference type="Proteomes" id="UP000789706">
    <property type="component" value="Unassembled WGS sequence"/>
</dbReference>
<feature type="non-terminal residue" evidence="2">
    <location>
        <position position="104"/>
    </location>
</feature>
<dbReference type="AlphaFoldDB" id="A0A9N9HBX9"/>
<keyword evidence="3" id="KW-1185">Reference proteome</keyword>
<sequence length="104" mass="11914">SLKISQFFPDSTPIINESSYESEDENNKSEDENNNEGMTKQEKIISEAIEFVNEVIRKEQLSDTEKACYTAVLYFFWLLLNGKKKIETSEAVAEVTSGRPWLAK</sequence>
<comment type="caution">
    <text evidence="2">The sequence shown here is derived from an EMBL/GenBank/DDBJ whole genome shotgun (WGS) entry which is preliminary data.</text>
</comment>
<accession>A0A9N9HBX9</accession>
<gene>
    <name evidence="2" type="ORF">DEBURN_LOCUS11853</name>
</gene>
<organism evidence="2 3">
    <name type="scientific">Diversispora eburnea</name>
    <dbReference type="NCBI Taxonomy" id="1213867"/>
    <lineage>
        <taxon>Eukaryota</taxon>
        <taxon>Fungi</taxon>
        <taxon>Fungi incertae sedis</taxon>
        <taxon>Mucoromycota</taxon>
        <taxon>Glomeromycotina</taxon>
        <taxon>Glomeromycetes</taxon>
        <taxon>Diversisporales</taxon>
        <taxon>Diversisporaceae</taxon>
        <taxon>Diversispora</taxon>
    </lineage>
</organism>
<evidence type="ECO:0000313" key="3">
    <source>
        <dbReference type="Proteomes" id="UP000789706"/>
    </source>
</evidence>
<evidence type="ECO:0000256" key="1">
    <source>
        <dbReference type="SAM" id="MobiDB-lite"/>
    </source>
</evidence>
<feature type="non-terminal residue" evidence="2">
    <location>
        <position position="1"/>
    </location>
</feature>
<dbReference type="EMBL" id="CAJVPK010008938">
    <property type="protein sequence ID" value="CAG8663938.1"/>
    <property type="molecule type" value="Genomic_DNA"/>
</dbReference>